<organism evidence="8 9">
    <name type="scientific">Pseudoalteromonas lipolytica</name>
    <dbReference type="NCBI Taxonomy" id="570156"/>
    <lineage>
        <taxon>Bacteria</taxon>
        <taxon>Pseudomonadati</taxon>
        <taxon>Pseudomonadota</taxon>
        <taxon>Gammaproteobacteria</taxon>
        <taxon>Alteromonadales</taxon>
        <taxon>Pseudoalteromonadaceae</taxon>
        <taxon>Pseudoalteromonas</taxon>
    </lineage>
</organism>
<evidence type="ECO:0000313" key="8">
    <source>
        <dbReference type="EMBL" id="SFT55082.1"/>
    </source>
</evidence>
<keyword evidence="9" id="KW-1185">Reference proteome</keyword>
<proteinExistence type="predicted"/>
<dbReference type="PANTHER" id="PTHR33841">
    <property type="entry name" value="DNA METHYLTRANSFERASE YEEA-RELATED"/>
    <property type="match status" value="1"/>
</dbReference>
<dbReference type="NCBIfam" id="NF033452">
    <property type="entry name" value="BREX_1_MTaseX"/>
    <property type="match status" value="1"/>
</dbReference>
<evidence type="ECO:0000256" key="4">
    <source>
        <dbReference type="ARBA" id="ARBA00022691"/>
    </source>
</evidence>
<dbReference type="InterPro" id="IPR011639">
    <property type="entry name" value="MethylTrfase_TaqI-like_dom"/>
</dbReference>
<evidence type="ECO:0000256" key="1">
    <source>
        <dbReference type="ARBA" id="ARBA00011900"/>
    </source>
</evidence>
<dbReference type="SUPFAM" id="SSF53335">
    <property type="entry name" value="S-adenosyl-L-methionine-dependent methyltransferases"/>
    <property type="match status" value="1"/>
</dbReference>
<comment type="caution">
    <text evidence="8">The sequence shown here is derived from an EMBL/GenBank/DDBJ whole genome shotgun (WGS) entry which is preliminary data.</text>
</comment>
<keyword evidence="6" id="KW-0175">Coiled coil</keyword>
<dbReference type="RefSeq" id="WP_074988794.1">
    <property type="nucleotide sequence ID" value="NZ_FPAZ01000004.1"/>
</dbReference>
<dbReference type="GO" id="GO:0008168">
    <property type="term" value="F:methyltransferase activity"/>
    <property type="evidence" value="ECO:0007669"/>
    <property type="project" value="UniProtKB-KW"/>
</dbReference>
<keyword evidence="3" id="KW-0808">Transferase</keyword>
<feature type="domain" description="Type II methyltransferase M.TaqI-like" evidence="7">
    <location>
        <begin position="355"/>
        <end position="605"/>
    </location>
</feature>
<gene>
    <name evidence="8" type="ORF">SAMN04487854_104253</name>
</gene>
<name>A0ABY1GGJ8_9GAMM</name>
<evidence type="ECO:0000256" key="2">
    <source>
        <dbReference type="ARBA" id="ARBA00022603"/>
    </source>
</evidence>
<keyword evidence="4" id="KW-0949">S-adenosyl-L-methionine</keyword>
<evidence type="ECO:0000256" key="5">
    <source>
        <dbReference type="ARBA" id="ARBA00047942"/>
    </source>
</evidence>
<dbReference type="PANTHER" id="PTHR33841:SF1">
    <property type="entry name" value="DNA METHYLTRANSFERASE A"/>
    <property type="match status" value="1"/>
</dbReference>
<feature type="coiled-coil region" evidence="6">
    <location>
        <begin position="1167"/>
        <end position="1204"/>
    </location>
</feature>
<comment type="catalytic activity">
    <reaction evidence="5">
        <text>a 2'-deoxyadenosine in DNA + S-adenosyl-L-methionine = an N(6)-methyl-2'-deoxyadenosine in DNA + S-adenosyl-L-homocysteine + H(+)</text>
        <dbReference type="Rhea" id="RHEA:15197"/>
        <dbReference type="Rhea" id="RHEA-COMP:12418"/>
        <dbReference type="Rhea" id="RHEA-COMP:12419"/>
        <dbReference type="ChEBI" id="CHEBI:15378"/>
        <dbReference type="ChEBI" id="CHEBI:57856"/>
        <dbReference type="ChEBI" id="CHEBI:59789"/>
        <dbReference type="ChEBI" id="CHEBI:90615"/>
        <dbReference type="ChEBI" id="CHEBI:90616"/>
        <dbReference type="EC" id="2.1.1.72"/>
    </reaction>
</comment>
<sequence>MNTKNLKAYAPKARREFIAAVKKRAAQFGIYEDRIEEVRIEGGAAIIEGRAFTRKEGEQRKRLESKIAERASATYKENYDMFIREMAYTWFNRLAAIRYMELHDYFDHGFRVLSNPSNPDGLPEILSHASDVADSLALDKSHIIELQLAGDKEEALYRELLLGQCHQLAKIMPQIFKGLGFEALDDATELLLPNNLTKTDSILKGLINDIPEEDWQEIEVIGWLYQFYISEHKDAVIGKVVKSEDIPAATQLFTPNWIVKYLVQNSVGRQWLATYPDSELKGKMEYYIEPAEQSDEVIEQLKAITPTSIDPEEIKVLDPAAGSGHILVEVYEVLREIYLERGYRLREIPELILTKNIYGLDIDDRAAQLAGFALMMKAREDDRRIFQRVEDGEVSLNVFSLQSTEGLDITTIWKGLDLEGNQQIGSTGGLFDESTDVIPANAGIYKEYFELLQTLKAAFLQAKTLGSLIQIDAKHLDNLLSLKQLLLEKLVNSDTQSKPEVEKILPIVNQAIVLTQKYDALCANPPYMGSKYQTPIVKQYLKDNFKGYEKDLFSAFIVRNLQLAKYRGELGFMTPFVWMFISSYEELRAKLIEDEVISTLIQLEYSGFDGATVPICTFTLTKGHVDDYVGSYIRLSDFKGAANQGPKALEAIQNRACGWFFDAKPDNFKKIPGSPISYWVHDEVRDKFTDFDSVSDKFQVAVGLQTSDNNRFARYWHEVNFQKFAKPTDELDKSKKWFPYNKGGEYRKWYGNHDYVVNWENDGYEIKNFVDDKGKQKSRPQNIAKYFSPHVSWSKISSGNFNCRYFPKNFIFADAGISAFAKTESELFTLAGVLNSSFAPYVLSAISPTLNFEAGDVSKVILPNGSESITSRVKALISISKVDWDLNELSWSYNKNPLLEFKLNQVQSSFNEYILKGKQLIQEYESLENDLNESVLHALRLEEHKSLFKISSYRDITLNINPTYRYRTVNQTDADNRFQSESIYEVLSYSLGCMMGRYSLVREGLIYAHAHNDGFKELESEGAYGTFPADDDGIIPLASEEWLFDDDATTRFKEFVKTVWGGEHLSENLDFVAESLCLHALKPKKGEGAMDTIRRYFSTQFFKDHCKTYKKRPIYWLFSSGKEKAFECLVYLHRYNEGTLSRMRTEYVTPLMGKYDAQLARLSDDMVNATGSEARRIEKDIKALEKKQVELRTFDEQLKHYAEKRITLDLDDGVKENYGKFGNLLADVKAIHGKAVK</sequence>
<evidence type="ECO:0000256" key="3">
    <source>
        <dbReference type="ARBA" id="ARBA00022679"/>
    </source>
</evidence>
<dbReference type="InterPro" id="IPR050953">
    <property type="entry name" value="N4_N6_ade-DNA_methylase"/>
</dbReference>
<protein>
    <recommendedName>
        <fullName evidence="1">site-specific DNA-methyltransferase (adenine-specific)</fullName>
        <ecNumber evidence="1">2.1.1.72</ecNumber>
    </recommendedName>
</protein>
<dbReference type="InterPro" id="IPR029063">
    <property type="entry name" value="SAM-dependent_MTases_sf"/>
</dbReference>
<reference evidence="8 9" key="1">
    <citation type="submission" date="2016-10" db="EMBL/GenBank/DDBJ databases">
        <authorList>
            <person name="Varghese N."/>
            <person name="Submissions S."/>
        </authorList>
    </citation>
    <scope>NUCLEOTIDE SEQUENCE [LARGE SCALE GENOMIC DNA]</scope>
    <source>
        <strain evidence="8 9">CGMCC 1.8499</strain>
    </source>
</reference>
<dbReference type="Gene3D" id="3.40.50.150">
    <property type="entry name" value="Vaccinia Virus protein VP39"/>
    <property type="match status" value="1"/>
</dbReference>
<dbReference type="EMBL" id="FPAZ01000004">
    <property type="protein sequence ID" value="SFT55082.1"/>
    <property type="molecule type" value="Genomic_DNA"/>
</dbReference>
<evidence type="ECO:0000259" key="7">
    <source>
        <dbReference type="Pfam" id="PF07669"/>
    </source>
</evidence>
<dbReference type="Pfam" id="PF07669">
    <property type="entry name" value="Eco57I"/>
    <property type="match status" value="1"/>
</dbReference>
<dbReference type="Proteomes" id="UP000183805">
    <property type="component" value="Unassembled WGS sequence"/>
</dbReference>
<accession>A0ABY1GGJ8</accession>
<evidence type="ECO:0000313" key="9">
    <source>
        <dbReference type="Proteomes" id="UP000183805"/>
    </source>
</evidence>
<dbReference type="GO" id="GO:0032259">
    <property type="term" value="P:methylation"/>
    <property type="evidence" value="ECO:0007669"/>
    <property type="project" value="UniProtKB-KW"/>
</dbReference>
<dbReference type="EC" id="2.1.1.72" evidence="1"/>
<dbReference type="PRINTS" id="PR00507">
    <property type="entry name" value="N12N6MTFRASE"/>
</dbReference>
<evidence type="ECO:0000256" key="6">
    <source>
        <dbReference type="SAM" id="Coils"/>
    </source>
</evidence>
<keyword evidence="2 8" id="KW-0489">Methyltransferase</keyword>
<dbReference type="InterPro" id="IPR047939">
    <property type="entry name" value="BREX_1_PglX"/>
</dbReference>